<dbReference type="Proteomes" id="UP000479335">
    <property type="component" value="Unassembled WGS sequence"/>
</dbReference>
<dbReference type="EMBL" id="WWCN01000040">
    <property type="protein sequence ID" value="MYM26667.1"/>
    <property type="molecule type" value="Genomic_DNA"/>
</dbReference>
<accession>A0A6L8KIW1</accession>
<keyword evidence="3" id="KW-1185">Reference proteome</keyword>
<keyword evidence="1" id="KW-1133">Transmembrane helix</keyword>
<keyword evidence="1" id="KW-0472">Membrane</keyword>
<gene>
    <name evidence="2" type="ORF">GTP46_29025</name>
</gene>
<organism evidence="2 3">
    <name type="scientific">Duganella flavida</name>
    <dbReference type="NCBI Taxonomy" id="2692175"/>
    <lineage>
        <taxon>Bacteria</taxon>
        <taxon>Pseudomonadati</taxon>
        <taxon>Pseudomonadota</taxon>
        <taxon>Betaproteobacteria</taxon>
        <taxon>Burkholderiales</taxon>
        <taxon>Oxalobacteraceae</taxon>
        <taxon>Telluria group</taxon>
        <taxon>Duganella</taxon>
    </lineage>
</organism>
<dbReference type="AlphaFoldDB" id="A0A6L8KIW1"/>
<proteinExistence type="predicted"/>
<protein>
    <submittedName>
        <fullName evidence="2">Uncharacterized protein</fullName>
    </submittedName>
</protein>
<feature type="transmembrane region" description="Helical" evidence="1">
    <location>
        <begin position="66"/>
        <end position="88"/>
    </location>
</feature>
<feature type="transmembrane region" description="Helical" evidence="1">
    <location>
        <begin position="38"/>
        <end position="57"/>
    </location>
</feature>
<name>A0A6L8KIW1_9BURK</name>
<sequence length="179" mass="20668">MLSKEQVDAIGDQLLYKARDPAVVQDSVLRRWKNANPASAIFIFPLIVTPQLVNIWLRHKKEIPDIFYYFLLALLCIFGILVIVVVVYQRRTPLIKIDNGVLLCFGSVPWRKKTFLLSEVYAVIFTKSPSRWRGAYQLSVQTYGVEHNIWLPICKPSPVPLIRKMLFANFGDKFIESEI</sequence>
<comment type="caution">
    <text evidence="2">The sequence shown here is derived from an EMBL/GenBank/DDBJ whole genome shotgun (WGS) entry which is preliminary data.</text>
</comment>
<evidence type="ECO:0000313" key="2">
    <source>
        <dbReference type="EMBL" id="MYM26667.1"/>
    </source>
</evidence>
<keyword evidence="1" id="KW-0812">Transmembrane</keyword>
<reference evidence="2 3" key="1">
    <citation type="submission" date="2019-12" db="EMBL/GenBank/DDBJ databases">
        <title>Novel species isolated from a subtropical stream in China.</title>
        <authorList>
            <person name="Lu H."/>
        </authorList>
    </citation>
    <scope>NUCLEOTIDE SEQUENCE [LARGE SCALE GENOMIC DNA]</scope>
    <source>
        <strain evidence="2 3">FT135W</strain>
    </source>
</reference>
<evidence type="ECO:0000313" key="3">
    <source>
        <dbReference type="Proteomes" id="UP000479335"/>
    </source>
</evidence>
<evidence type="ECO:0000256" key="1">
    <source>
        <dbReference type="SAM" id="Phobius"/>
    </source>
</evidence>
<dbReference type="RefSeq" id="WP_161010096.1">
    <property type="nucleotide sequence ID" value="NZ_WWCN01000040.1"/>
</dbReference>